<dbReference type="AlphaFoldDB" id="A0AAD6T9C4"/>
<dbReference type="Proteomes" id="UP001218188">
    <property type="component" value="Unassembled WGS sequence"/>
</dbReference>
<dbReference type="InterPro" id="IPR029062">
    <property type="entry name" value="Class_I_gatase-like"/>
</dbReference>
<comment type="caution">
    <text evidence="1">The sequence shown here is derived from an EMBL/GenBank/DDBJ whole genome shotgun (WGS) entry which is preliminary data.</text>
</comment>
<sequence>MARARRTSIVSNTYHLPEAAHPHYILAPHATVNFAGPLDQTPSLMKAASSSFFLHGVPQVFESDAECKKFLIDATTIKGKLTSKLASIKKLSEVSAKDYATIFYVEFYQAGKIPSAVCHGPAALVGATDADGKSIFAGKAVTGFSNDEEIQINMVKDVPFLLEDKIISLDGKYENANAAWALKVVVDGILITG</sequence>
<evidence type="ECO:0000313" key="1">
    <source>
        <dbReference type="EMBL" id="KAJ7041550.1"/>
    </source>
</evidence>
<reference evidence="1" key="1">
    <citation type="submission" date="2023-03" db="EMBL/GenBank/DDBJ databases">
        <title>Massive genome expansion in bonnet fungi (Mycena s.s.) driven by repeated elements and novel gene families across ecological guilds.</title>
        <authorList>
            <consortium name="Lawrence Berkeley National Laboratory"/>
            <person name="Harder C.B."/>
            <person name="Miyauchi S."/>
            <person name="Viragh M."/>
            <person name="Kuo A."/>
            <person name="Thoen E."/>
            <person name="Andreopoulos B."/>
            <person name="Lu D."/>
            <person name="Skrede I."/>
            <person name="Drula E."/>
            <person name="Henrissat B."/>
            <person name="Morin E."/>
            <person name="Kohler A."/>
            <person name="Barry K."/>
            <person name="LaButti K."/>
            <person name="Morin E."/>
            <person name="Salamov A."/>
            <person name="Lipzen A."/>
            <person name="Mereny Z."/>
            <person name="Hegedus B."/>
            <person name="Baldrian P."/>
            <person name="Stursova M."/>
            <person name="Weitz H."/>
            <person name="Taylor A."/>
            <person name="Grigoriev I.V."/>
            <person name="Nagy L.G."/>
            <person name="Martin F."/>
            <person name="Kauserud H."/>
        </authorList>
    </citation>
    <scope>NUCLEOTIDE SEQUENCE</scope>
    <source>
        <strain evidence="1">CBHHK200</strain>
    </source>
</reference>
<accession>A0AAD6T9C4</accession>
<name>A0AAD6T9C4_9AGAR</name>
<keyword evidence="1" id="KW-0315">Glutamine amidotransferase</keyword>
<dbReference type="EMBL" id="JARJCM010000016">
    <property type="protein sequence ID" value="KAJ7041550.1"/>
    <property type="molecule type" value="Genomic_DNA"/>
</dbReference>
<proteinExistence type="predicted"/>
<dbReference type="Gene3D" id="3.40.50.880">
    <property type="match status" value="2"/>
</dbReference>
<gene>
    <name evidence="1" type="ORF">C8F04DRAFT_1219471</name>
</gene>
<dbReference type="SUPFAM" id="SSF52317">
    <property type="entry name" value="Class I glutamine amidotransferase-like"/>
    <property type="match status" value="1"/>
</dbReference>
<organism evidence="1 2">
    <name type="scientific">Mycena alexandri</name>
    <dbReference type="NCBI Taxonomy" id="1745969"/>
    <lineage>
        <taxon>Eukaryota</taxon>
        <taxon>Fungi</taxon>
        <taxon>Dikarya</taxon>
        <taxon>Basidiomycota</taxon>
        <taxon>Agaricomycotina</taxon>
        <taxon>Agaricomycetes</taxon>
        <taxon>Agaricomycetidae</taxon>
        <taxon>Agaricales</taxon>
        <taxon>Marasmiineae</taxon>
        <taxon>Mycenaceae</taxon>
        <taxon>Mycena</taxon>
    </lineage>
</organism>
<keyword evidence="2" id="KW-1185">Reference proteome</keyword>
<evidence type="ECO:0000313" key="2">
    <source>
        <dbReference type="Proteomes" id="UP001218188"/>
    </source>
</evidence>
<protein>
    <submittedName>
        <fullName evidence="1">Class I glutamine amidotransferase-like protein</fullName>
    </submittedName>
</protein>